<evidence type="ECO:0008006" key="4">
    <source>
        <dbReference type="Google" id="ProtNLM"/>
    </source>
</evidence>
<gene>
    <name evidence="2" type="ORF">BJX66DRAFT_312763</name>
</gene>
<comment type="caution">
    <text evidence="2">The sequence shown here is derived from an EMBL/GenBank/DDBJ whole genome shotgun (WGS) entry which is preliminary data.</text>
</comment>
<protein>
    <recommendedName>
        <fullName evidence="4">BHLH domain-containing protein</fullName>
    </recommendedName>
</protein>
<keyword evidence="3" id="KW-1185">Reference proteome</keyword>
<name>A0ABR4FTC2_9EURO</name>
<sequence length="323" mass="35613">MGFQEPPRACICSTIASSDAFTSFQDTSAVGMSAFGYVFCGEDSLGPDPQQLWADDELYRTLPQHTPYNPSSPQMNRFPCDVSCAQQTDAMLCPSPAPVERLSAMPYSEKAQQQPQPQPQPEPMVGVMPCIPQIGHQAIPAAQLHLHRRINPSSPKALVPILQTEDARDTSPPQLRWGSDQRLTIFGYSVPRGQVREEQVMQRLLNNSSLFILQFCKTAVEPVDGASEACTTVTGPVANSIGHGSCATSQQGDIQGQATDSTAISGDGIVEERPPHKRQKLENDMRSAKRRRAIANKKFEELQRLIPIRWIIQLQDEIGILKH</sequence>
<evidence type="ECO:0000313" key="3">
    <source>
        <dbReference type="Proteomes" id="UP001610563"/>
    </source>
</evidence>
<evidence type="ECO:0000313" key="2">
    <source>
        <dbReference type="EMBL" id="KAL2786464.1"/>
    </source>
</evidence>
<dbReference type="Proteomes" id="UP001610563">
    <property type="component" value="Unassembled WGS sequence"/>
</dbReference>
<keyword evidence="1" id="KW-0175">Coiled coil</keyword>
<proteinExistence type="predicted"/>
<accession>A0ABR4FTC2</accession>
<organism evidence="2 3">
    <name type="scientific">Aspergillus keveii</name>
    <dbReference type="NCBI Taxonomy" id="714993"/>
    <lineage>
        <taxon>Eukaryota</taxon>
        <taxon>Fungi</taxon>
        <taxon>Dikarya</taxon>
        <taxon>Ascomycota</taxon>
        <taxon>Pezizomycotina</taxon>
        <taxon>Eurotiomycetes</taxon>
        <taxon>Eurotiomycetidae</taxon>
        <taxon>Eurotiales</taxon>
        <taxon>Aspergillaceae</taxon>
        <taxon>Aspergillus</taxon>
        <taxon>Aspergillus subgen. Nidulantes</taxon>
    </lineage>
</organism>
<reference evidence="2 3" key="1">
    <citation type="submission" date="2024-07" db="EMBL/GenBank/DDBJ databases">
        <title>Section-level genome sequencing and comparative genomics of Aspergillus sections Usti and Cavernicolus.</title>
        <authorList>
            <consortium name="Lawrence Berkeley National Laboratory"/>
            <person name="Nybo J.L."/>
            <person name="Vesth T.C."/>
            <person name="Theobald S."/>
            <person name="Frisvad J.C."/>
            <person name="Larsen T.O."/>
            <person name="Kjaerboelling I."/>
            <person name="Rothschild-Mancinelli K."/>
            <person name="Lyhne E.K."/>
            <person name="Kogle M.E."/>
            <person name="Barry K."/>
            <person name="Clum A."/>
            <person name="Na H."/>
            <person name="Ledsgaard L."/>
            <person name="Lin J."/>
            <person name="Lipzen A."/>
            <person name="Kuo A."/>
            <person name="Riley R."/>
            <person name="Mondo S."/>
            <person name="Labutti K."/>
            <person name="Haridas S."/>
            <person name="Pangalinan J."/>
            <person name="Salamov A.A."/>
            <person name="Simmons B.A."/>
            <person name="Magnuson J.K."/>
            <person name="Chen J."/>
            <person name="Drula E."/>
            <person name="Henrissat B."/>
            <person name="Wiebenga A."/>
            <person name="Lubbers R.J."/>
            <person name="Gomes A.C."/>
            <person name="Makela M.R."/>
            <person name="Stajich J."/>
            <person name="Grigoriev I.V."/>
            <person name="Mortensen U.H."/>
            <person name="De Vries R.P."/>
            <person name="Baker S.E."/>
            <person name="Andersen M.R."/>
        </authorList>
    </citation>
    <scope>NUCLEOTIDE SEQUENCE [LARGE SCALE GENOMIC DNA]</scope>
    <source>
        <strain evidence="2 3">CBS 209.92</strain>
    </source>
</reference>
<evidence type="ECO:0000256" key="1">
    <source>
        <dbReference type="SAM" id="Coils"/>
    </source>
</evidence>
<feature type="coiled-coil region" evidence="1">
    <location>
        <begin position="278"/>
        <end position="305"/>
    </location>
</feature>
<dbReference type="EMBL" id="JBFTWV010000117">
    <property type="protein sequence ID" value="KAL2786464.1"/>
    <property type="molecule type" value="Genomic_DNA"/>
</dbReference>